<evidence type="ECO:0000313" key="2">
    <source>
        <dbReference type="Proteomes" id="UP001558613"/>
    </source>
</evidence>
<sequence length="93" mass="10242">MKCPQAFQSLDFRFANFGNNVTTGIEASACFPLSPMNRRGSFMLIPAYNEEVMCLHVSVLISQHSLQLKPLKASVSESATIPVQITDFIYAGN</sequence>
<keyword evidence="2" id="KW-1185">Reference proteome</keyword>
<proteinExistence type="predicted"/>
<name>A0ABR3N221_9TELE</name>
<dbReference type="Proteomes" id="UP001558613">
    <property type="component" value="Unassembled WGS sequence"/>
</dbReference>
<comment type="caution">
    <text evidence="1">The sequence shown here is derived from an EMBL/GenBank/DDBJ whole genome shotgun (WGS) entry which is preliminary data.</text>
</comment>
<gene>
    <name evidence="1" type="ORF">QQF64_029942</name>
</gene>
<reference evidence="1 2" key="1">
    <citation type="submission" date="2023-09" db="EMBL/GenBank/DDBJ databases">
        <authorList>
            <person name="Wang M."/>
        </authorList>
    </citation>
    <scope>NUCLEOTIDE SEQUENCE [LARGE SCALE GENOMIC DNA]</scope>
    <source>
        <strain evidence="1">GT-2023</strain>
        <tissue evidence="1">Liver</tissue>
    </source>
</reference>
<accession>A0ABR3N221</accession>
<dbReference type="EMBL" id="JAYMGO010000007">
    <property type="protein sequence ID" value="KAL1270926.1"/>
    <property type="molecule type" value="Genomic_DNA"/>
</dbReference>
<organism evidence="1 2">
    <name type="scientific">Cirrhinus molitorella</name>
    <name type="common">mud carp</name>
    <dbReference type="NCBI Taxonomy" id="172907"/>
    <lineage>
        <taxon>Eukaryota</taxon>
        <taxon>Metazoa</taxon>
        <taxon>Chordata</taxon>
        <taxon>Craniata</taxon>
        <taxon>Vertebrata</taxon>
        <taxon>Euteleostomi</taxon>
        <taxon>Actinopterygii</taxon>
        <taxon>Neopterygii</taxon>
        <taxon>Teleostei</taxon>
        <taxon>Ostariophysi</taxon>
        <taxon>Cypriniformes</taxon>
        <taxon>Cyprinidae</taxon>
        <taxon>Labeoninae</taxon>
        <taxon>Labeonini</taxon>
        <taxon>Cirrhinus</taxon>
    </lineage>
</organism>
<evidence type="ECO:0000313" key="1">
    <source>
        <dbReference type="EMBL" id="KAL1270926.1"/>
    </source>
</evidence>
<protein>
    <submittedName>
        <fullName evidence="1">Uncharacterized protein</fullName>
    </submittedName>
</protein>